<dbReference type="PROSITE" id="PS50305">
    <property type="entry name" value="SIRTUIN"/>
    <property type="match status" value="1"/>
</dbReference>
<feature type="active site" description="Proton acceptor" evidence="4">
    <location>
        <position position="136"/>
    </location>
</feature>
<dbReference type="InterPro" id="IPR026590">
    <property type="entry name" value="Ssirtuin_cat_dom"/>
</dbReference>
<dbReference type="PANTHER" id="PTHR11085:SF4">
    <property type="entry name" value="NAD-DEPENDENT PROTEIN DEACYLASE"/>
    <property type="match status" value="1"/>
</dbReference>
<dbReference type="EC" id="2.3.1.286" evidence="1"/>
<dbReference type="InterPro" id="IPR050134">
    <property type="entry name" value="NAD-dep_sirtuin_deacylases"/>
</dbReference>
<sequence length="262" mass="28146">MAGAMRNGADDGQAAPDEDFARFEAMLGRAGRVVAFTGAGLSTEAGIPDFRSPGGRWTRTAPIPFGDFLADEEARRETWRRRFAMDGELRQARPTRGHRTIASWVRAGISPGVITQNVDNLHQASGVPAAAIVEVHGNATYAACLDCRRRYEIEALRLRFEASGEAPLCAACGGFVKSATIAFGQPMPKEAMTRAVELACSSDLFVVVGSSLLVHPAAGLPRLARRNGAQLVIVNREATPCDDDADLLLRGEIGDILSHFER</sequence>
<evidence type="ECO:0000256" key="1">
    <source>
        <dbReference type="ARBA" id="ARBA00012928"/>
    </source>
</evidence>
<dbReference type="InterPro" id="IPR029035">
    <property type="entry name" value="DHS-like_NAD/FAD-binding_dom"/>
</dbReference>
<evidence type="ECO:0000256" key="4">
    <source>
        <dbReference type="PROSITE-ProRule" id="PRU00236"/>
    </source>
</evidence>
<organism evidence="6 7">
    <name type="scientific">Labrys monachus</name>
    <dbReference type="NCBI Taxonomy" id="217067"/>
    <lineage>
        <taxon>Bacteria</taxon>
        <taxon>Pseudomonadati</taxon>
        <taxon>Pseudomonadota</taxon>
        <taxon>Alphaproteobacteria</taxon>
        <taxon>Hyphomicrobiales</taxon>
        <taxon>Xanthobacteraceae</taxon>
        <taxon>Labrys</taxon>
    </lineage>
</organism>
<keyword evidence="3" id="KW-0520">NAD</keyword>
<dbReference type="Gene3D" id="2.20.28.200">
    <property type="match status" value="1"/>
</dbReference>
<name>A0ABU0FG95_9HYPH</name>
<keyword evidence="6" id="KW-0378">Hydrolase</keyword>
<evidence type="ECO:0000313" key="7">
    <source>
        <dbReference type="Proteomes" id="UP001237448"/>
    </source>
</evidence>
<evidence type="ECO:0000256" key="3">
    <source>
        <dbReference type="ARBA" id="ARBA00023027"/>
    </source>
</evidence>
<evidence type="ECO:0000259" key="5">
    <source>
        <dbReference type="PROSITE" id="PS50305"/>
    </source>
</evidence>
<keyword evidence="4" id="KW-0862">Zinc</keyword>
<dbReference type="Proteomes" id="UP001237448">
    <property type="component" value="Unassembled WGS sequence"/>
</dbReference>
<proteinExistence type="predicted"/>
<protein>
    <recommendedName>
        <fullName evidence="1">protein acetyllysine N-acetyltransferase</fullName>
        <ecNumber evidence="1">2.3.1.286</ecNumber>
    </recommendedName>
</protein>
<dbReference type="Gene3D" id="3.40.50.1220">
    <property type="entry name" value="TPP-binding domain"/>
    <property type="match status" value="1"/>
</dbReference>
<dbReference type="PANTHER" id="PTHR11085">
    <property type="entry name" value="NAD-DEPENDENT PROTEIN DEACYLASE SIRTUIN-5, MITOCHONDRIAL-RELATED"/>
    <property type="match status" value="1"/>
</dbReference>
<keyword evidence="4" id="KW-0479">Metal-binding</keyword>
<evidence type="ECO:0000256" key="2">
    <source>
        <dbReference type="ARBA" id="ARBA00022679"/>
    </source>
</evidence>
<evidence type="ECO:0000313" key="6">
    <source>
        <dbReference type="EMBL" id="MDQ0393075.1"/>
    </source>
</evidence>
<dbReference type="Pfam" id="PF02146">
    <property type="entry name" value="SIR2"/>
    <property type="match status" value="1"/>
</dbReference>
<feature type="binding site" evidence="4">
    <location>
        <position position="147"/>
    </location>
    <ligand>
        <name>Zn(2+)</name>
        <dbReference type="ChEBI" id="CHEBI:29105"/>
    </ligand>
</feature>
<keyword evidence="2" id="KW-0808">Transferase</keyword>
<gene>
    <name evidence="6" type="ORF">J3R73_002867</name>
</gene>
<comment type="caution">
    <text evidence="6">The sequence shown here is derived from an EMBL/GenBank/DDBJ whole genome shotgun (WGS) entry which is preliminary data.</text>
</comment>
<feature type="binding site" evidence="4">
    <location>
        <position position="144"/>
    </location>
    <ligand>
        <name>Zn(2+)</name>
        <dbReference type="ChEBI" id="CHEBI:29105"/>
    </ligand>
</feature>
<feature type="binding site" evidence="4">
    <location>
        <position position="169"/>
    </location>
    <ligand>
        <name>Zn(2+)</name>
        <dbReference type="ChEBI" id="CHEBI:29105"/>
    </ligand>
</feature>
<dbReference type="SUPFAM" id="SSF52467">
    <property type="entry name" value="DHS-like NAD/FAD-binding domain"/>
    <property type="match status" value="1"/>
</dbReference>
<accession>A0ABU0FG95</accession>
<feature type="domain" description="Deacetylase sirtuin-type" evidence="5">
    <location>
        <begin position="13"/>
        <end position="262"/>
    </location>
</feature>
<dbReference type="CDD" id="cd01407">
    <property type="entry name" value="SIR2-fam"/>
    <property type="match status" value="1"/>
</dbReference>
<dbReference type="GO" id="GO:0016787">
    <property type="term" value="F:hydrolase activity"/>
    <property type="evidence" value="ECO:0007669"/>
    <property type="project" value="UniProtKB-KW"/>
</dbReference>
<keyword evidence="7" id="KW-1185">Reference proteome</keyword>
<dbReference type="EMBL" id="JAUSVK010000001">
    <property type="protein sequence ID" value="MDQ0393075.1"/>
    <property type="molecule type" value="Genomic_DNA"/>
</dbReference>
<feature type="binding site" evidence="4">
    <location>
        <position position="172"/>
    </location>
    <ligand>
        <name>Zn(2+)</name>
        <dbReference type="ChEBI" id="CHEBI:29105"/>
    </ligand>
</feature>
<dbReference type="InterPro" id="IPR003000">
    <property type="entry name" value="Sirtuin"/>
</dbReference>
<reference evidence="6 7" key="1">
    <citation type="submission" date="2023-07" db="EMBL/GenBank/DDBJ databases">
        <title>Genomic Encyclopedia of Type Strains, Phase IV (KMG-IV): sequencing the most valuable type-strain genomes for metagenomic binning, comparative biology and taxonomic classification.</title>
        <authorList>
            <person name="Goeker M."/>
        </authorList>
    </citation>
    <scope>NUCLEOTIDE SEQUENCE [LARGE SCALE GENOMIC DNA]</scope>
    <source>
        <strain evidence="6 7">DSM 5896</strain>
    </source>
</reference>